<name>A0A9P5Q1U5_9AGAR</name>
<reference evidence="2" key="1">
    <citation type="submission" date="2020-11" db="EMBL/GenBank/DDBJ databases">
        <authorList>
            <consortium name="DOE Joint Genome Institute"/>
            <person name="Ahrendt S."/>
            <person name="Riley R."/>
            <person name="Andreopoulos W."/>
            <person name="Labutti K."/>
            <person name="Pangilinan J."/>
            <person name="Ruiz-Duenas F.J."/>
            <person name="Barrasa J.M."/>
            <person name="Sanchez-Garcia M."/>
            <person name="Camarero S."/>
            <person name="Miyauchi S."/>
            <person name="Serrano A."/>
            <person name="Linde D."/>
            <person name="Babiker R."/>
            <person name="Drula E."/>
            <person name="Ayuso-Fernandez I."/>
            <person name="Pacheco R."/>
            <person name="Padilla G."/>
            <person name="Ferreira P."/>
            <person name="Barriuso J."/>
            <person name="Kellner H."/>
            <person name="Castanera R."/>
            <person name="Alfaro M."/>
            <person name="Ramirez L."/>
            <person name="Pisabarro A.G."/>
            <person name="Kuo A."/>
            <person name="Tritt A."/>
            <person name="Lipzen A."/>
            <person name="He G."/>
            <person name="Yan M."/>
            <person name="Ng V."/>
            <person name="Cullen D."/>
            <person name="Martin F."/>
            <person name="Rosso M.-N."/>
            <person name="Henrissat B."/>
            <person name="Hibbett D."/>
            <person name="Martinez A.T."/>
            <person name="Grigoriev I.V."/>
        </authorList>
    </citation>
    <scope>NUCLEOTIDE SEQUENCE</scope>
    <source>
        <strain evidence="2">AH 40177</strain>
    </source>
</reference>
<organism evidence="2 3">
    <name type="scientific">Rhodocollybia butyracea</name>
    <dbReference type="NCBI Taxonomy" id="206335"/>
    <lineage>
        <taxon>Eukaryota</taxon>
        <taxon>Fungi</taxon>
        <taxon>Dikarya</taxon>
        <taxon>Basidiomycota</taxon>
        <taxon>Agaricomycotina</taxon>
        <taxon>Agaricomycetes</taxon>
        <taxon>Agaricomycetidae</taxon>
        <taxon>Agaricales</taxon>
        <taxon>Marasmiineae</taxon>
        <taxon>Omphalotaceae</taxon>
        <taxon>Rhodocollybia</taxon>
    </lineage>
</organism>
<proteinExistence type="predicted"/>
<feature type="compositionally biased region" description="Basic and acidic residues" evidence="1">
    <location>
        <begin position="115"/>
        <end position="124"/>
    </location>
</feature>
<feature type="region of interest" description="Disordered" evidence="1">
    <location>
        <begin position="309"/>
        <end position="329"/>
    </location>
</feature>
<keyword evidence="3" id="KW-1185">Reference proteome</keyword>
<evidence type="ECO:0000256" key="1">
    <source>
        <dbReference type="SAM" id="MobiDB-lite"/>
    </source>
</evidence>
<feature type="compositionally biased region" description="Low complexity" evidence="1">
    <location>
        <begin position="267"/>
        <end position="280"/>
    </location>
</feature>
<accession>A0A9P5Q1U5</accession>
<dbReference type="EMBL" id="JADNRY010000019">
    <property type="protein sequence ID" value="KAF9073213.1"/>
    <property type="molecule type" value="Genomic_DNA"/>
</dbReference>
<feature type="region of interest" description="Disordered" evidence="1">
    <location>
        <begin position="115"/>
        <end position="149"/>
    </location>
</feature>
<comment type="caution">
    <text evidence="2">The sequence shown here is derived from an EMBL/GenBank/DDBJ whole genome shotgun (WGS) entry which is preliminary data.</text>
</comment>
<evidence type="ECO:0000313" key="2">
    <source>
        <dbReference type="EMBL" id="KAF9073213.1"/>
    </source>
</evidence>
<dbReference type="Proteomes" id="UP000772434">
    <property type="component" value="Unassembled WGS sequence"/>
</dbReference>
<dbReference type="AlphaFoldDB" id="A0A9P5Q1U5"/>
<protein>
    <submittedName>
        <fullName evidence="2">Uncharacterized protein</fullName>
    </submittedName>
</protein>
<feature type="region of interest" description="Disordered" evidence="1">
    <location>
        <begin position="229"/>
        <end position="296"/>
    </location>
</feature>
<evidence type="ECO:0000313" key="3">
    <source>
        <dbReference type="Proteomes" id="UP000772434"/>
    </source>
</evidence>
<sequence>MGRPLWSTVYRSPNVETISECPAKWNPNNPFDPDADAFFVNAENEVPITDASTTRLGNLSPFDWTTTSSVERLNSLSDMASERRRELLDVIARRRRSEAIRRAREEIERRRHFESRRVGGRGEEASAQPSTAPAAGFTLSSDRPISPLTPDQLAELQTEPDSDDDIVMRFAEPDIDFIGARIAAFSSAERQSEAVRLSTDTLRAIQDTRSDLELIIRNHRFALLERQAQTQQLAPENSSRRASDTNPSYAVRQRRQSTGTRNHSRSRGSSAPNSSRSTSRPDSATALAQMAARRERHLRHLQERARAYMQNHESRVGEGRELAVDSHRP</sequence>
<gene>
    <name evidence="2" type="ORF">BDP27DRAFT_1319054</name>
</gene>
<dbReference type="OrthoDB" id="3265863at2759"/>